<evidence type="ECO:0000313" key="2">
    <source>
        <dbReference type="Proteomes" id="UP000823775"/>
    </source>
</evidence>
<evidence type="ECO:0000313" key="1">
    <source>
        <dbReference type="EMBL" id="MCD9558655.1"/>
    </source>
</evidence>
<comment type="caution">
    <text evidence="1">The sequence shown here is derived from an EMBL/GenBank/DDBJ whole genome shotgun (WGS) entry which is preliminary data.</text>
</comment>
<gene>
    <name evidence="1" type="ORF">HAX54_016183</name>
</gene>
<reference evidence="1 2" key="1">
    <citation type="journal article" date="2021" name="BMC Genomics">
        <title>Datura genome reveals duplications of psychoactive alkaloid biosynthetic genes and high mutation rate following tissue culture.</title>
        <authorList>
            <person name="Rajewski A."/>
            <person name="Carter-House D."/>
            <person name="Stajich J."/>
            <person name="Litt A."/>
        </authorList>
    </citation>
    <scope>NUCLEOTIDE SEQUENCE [LARGE SCALE GENOMIC DNA]</scope>
    <source>
        <strain evidence="1">AR-01</strain>
    </source>
</reference>
<sequence>MLQVVGHPERFGEKMGLLRDHQVNKALSRRTPDWYRKGVNQTVQAVILRGRNRFSEGFIGAPPTRDLLMANSRRDDDFPG</sequence>
<accession>A0ABS8UJ39</accession>
<name>A0ABS8UJ39_DATST</name>
<protein>
    <submittedName>
        <fullName evidence="1">Uncharacterized protein</fullName>
    </submittedName>
</protein>
<keyword evidence="2" id="KW-1185">Reference proteome</keyword>
<organism evidence="1 2">
    <name type="scientific">Datura stramonium</name>
    <name type="common">Jimsonweed</name>
    <name type="synonym">Common thornapple</name>
    <dbReference type="NCBI Taxonomy" id="4076"/>
    <lineage>
        <taxon>Eukaryota</taxon>
        <taxon>Viridiplantae</taxon>
        <taxon>Streptophyta</taxon>
        <taxon>Embryophyta</taxon>
        <taxon>Tracheophyta</taxon>
        <taxon>Spermatophyta</taxon>
        <taxon>Magnoliopsida</taxon>
        <taxon>eudicotyledons</taxon>
        <taxon>Gunneridae</taxon>
        <taxon>Pentapetalae</taxon>
        <taxon>asterids</taxon>
        <taxon>lamiids</taxon>
        <taxon>Solanales</taxon>
        <taxon>Solanaceae</taxon>
        <taxon>Solanoideae</taxon>
        <taxon>Datureae</taxon>
        <taxon>Datura</taxon>
    </lineage>
</organism>
<dbReference type="Proteomes" id="UP000823775">
    <property type="component" value="Unassembled WGS sequence"/>
</dbReference>
<dbReference type="EMBL" id="JACEIK010002041">
    <property type="protein sequence ID" value="MCD9558655.1"/>
    <property type="molecule type" value="Genomic_DNA"/>
</dbReference>
<proteinExistence type="predicted"/>